<dbReference type="RefSeq" id="WP_189002654.1">
    <property type="nucleotide sequence ID" value="NZ_BMOD01000006.1"/>
</dbReference>
<comment type="caution">
    <text evidence="1">The sequence shown here is derived from an EMBL/GenBank/DDBJ whole genome shotgun (WGS) entry which is preliminary data.</text>
</comment>
<dbReference type="Proteomes" id="UP000632222">
    <property type="component" value="Unassembled WGS sequence"/>
</dbReference>
<proteinExistence type="predicted"/>
<protein>
    <submittedName>
        <fullName evidence="1">Uncharacterized protein</fullName>
    </submittedName>
</protein>
<evidence type="ECO:0000313" key="2">
    <source>
        <dbReference type="Proteomes" id="UP000632222"/>
    </source>
</evidence>
<keyword evidence="2" id="KW-1185">Reference proteome</keyword>
<reference evidence="2" key="1">
    <citation type="journal article" date="2019" name="Int. J. Syst. Evol. Microbiol.">
        <title>The Global Catalogue of Microorganisms (GCM) 10K type strain sequencing project: providing services to taxonomists for standard genome sequencing and annotation.</title>
        <authorList>
            <consortium name="The Broad Institute Genomics Platform"/>
            <consortium name="The Broad Institute Genome Sequencing Center for Infectious Disease"/>
            <person name="Wu L."/>
            <person name="Ma J."/>
        </authorList>
    </citation>
    <scope>NUCLEOTIDE SEQUENCE [LARGE SCALE GENOMIC DNA]</scope>
    <source>
        <strain evidence="2">JCM 14370</strain>
    </source>
</reference>
<gene>
    <name evidence="1" type="ORF">GCM10008938_21150</name>
</gene>
<name>A0ABQ2CZ42_9DEIO</name>
<organism evidence="1 2">
    <name type="scientific">Deinococcus roseus</name>
    <dbReference type="NCBI Taxonomy" id="392414"/>
    <lineage>
        <taxon>Bacteria</taxon>
        <taxon>Thermotogati</taxon>
        <taxon>Deinococcota</taxon>
        <taxon>Deinococci</taxon>
        <taxon>Deinococcales</taxon>
        <taxon>Deinococcaceae</taxon>
        <taxon>Deinococcus</taxon>
    </lineage>
</organism>
<evidence type="ECO:0000313" key="1">
    <source>
        <dbReference type="EMBL" id="GGJ34724.1"/>
    </source>
</evidence>
<dbReference type="EMBL" id="BMOD01000006">
    <property type="protein sequence ID" value="GGJ34724.1"/>
    <property type="molecule type" value="Genomic_DNA"/>
</dbReference>
<accession>A0ABQ2CZ42</accession>
<sequence length="436" mass="51017">MNRPQILKLPANQREISQGPGKYSVRLSLDLFAPQDLEFVHELSRGEGHFTPIDSEGNPFPVPKPLPASPEEWIMLLKLVHDSQLKLLESLQPQLDSARQKLQELRAIASDEAFFLAYDPFNDLEQYKELLKIYAPDFVALKQSVDQRRWNIFMGYIRKLDHENREWVREHGSEELQEKVQLISASMYFFSTVREQMFPEQEYRVGFYDAQFGFPMRQEPFQQYVMERVAHDYPYGIYTDGRYQFVDPSDQLLPDLSGFPSGQWVRLTGYPHDLPVTGKRSFLDLMISSFLAEQFYCVRIKTPVGEVLYPQKPLPTLVDHVWHFFINPECRSLKASEEFGVNEFLIYTFLDPVTFEQLKGDREISIEMPMFTKVNADFKLKLFLMTRMEPQGKVVSFKLVIHAPEGSHEVVSEGSYPFSQMYYHRYIVFNFDGSLF</sequence>